<evidence type="ECO:0000313" key="2">
    <source>
        <dbReference type="Proteomes" id="UP000033876"/>
    </source>
</evidence>
<protein>
    <submittedName>
        <fullName evidence="1">Uncharacterized protein</fullName>
    </submittedName>
</protein>
<organism evidence="1 2">
    <name type="scientific">Candidatus Nomurabacteria bacterium GW2011_GWB1_37_5</name>
    <dbReference type="NCBI Taxonomy" id="1618742"/>
    <lineage>
        <taxon>Bacteria</taxon>
        <taxon>Candidatus Nomuraibacteriota</taxon>
    </lineage>
</organism>
<proteinExistence type="predicted"/>
<comment type="caution">
    <text evidence="1">The sequence shown here is derived from an EMBL/GenBank/DDBJ whole genome shotgun (WGS) entry which is preliminary data.</text>
</comment>
<sequence length="182" mass="21464">MNTPEEKDFTAKRRKELKELNKEVLRSLAGKEEYDISIFSATFLINQIIKQELDYFRKNNIFPEQRLTELHAVKATRLKKTVARKTVKEYGLKLAKDNNDIKKRVKKIAKERLKKRAKENNSVKKKKELNYKADFISNPPDVSEMIMVPVIKGTYLEFKKGTSKKVIDKAVQNYRENFHQEE</sequence>
<dbReference type="PATRIC" id="fig|1618742.3.peg.5"/>
<gene>
    <name evidence="1" type="ORF">US50_C0001G0005</name>
</gene>
<dbReference type="Proteomes" id="UP000033876">
    <property type="component" value="Unassembled WGS sequence"/>
</dbReference>
<evidence type="ECO:0000313" key="1">
    <source>
        <dbReference type="EMBL" id="KKQ36003.1"/>
    </source>
</evidence>
<accession>A0A0G0GYD9</accession>
<reference evidence="1 2" key="1">
    <citation type="journal article" date="2015" name="Nature">
        <title>rRNA introns, odd ribosomes, and small enigmatic genomes across a large radiation of phyla.</title>
        <authorList>
            <person name="Brown C.T."/>
            <person name="Hug L.A."/>
            <person name="Thomas B.C."/>
            <person name="Sharon I."/>
            <person name="Castelle C.J."/>
            <person name="Singh A."/>
            <person name="Wilkins M.J."/>
            <person name="Williams K.H."/>
            <person name="Banfield J.F."/>
        </authorList>
    </citation>
    <scope>NUCLEOTIDE SEQUENCE [LARGE SCALE GENOMIC DNA]</scope>
</reference>
<dbReference type="EMBL" id="LBTF01000001">
    <property type="protein sequence ID" value="KKQ36003.1"/>
    <property type="molecule type" value="Genomic_DNA"/>
</dbReference>
<dbReference type="AlphaFoldDB" id="A0A0G0GYD9"/>
<name>A0A0G0GYD9_9BACT</name>